<evidence type="ECO:0000313" key="4">
    <source>
        <dbReference type="Proteomes" id="UP000016935"/>
    </source>
</evidence>
<dbReference type="EMBL" id="KB908537">
    <property type="protein sequence ID" value="EOA88393.1"/>
    <property type="molecule type" value="Genomic_DNA"/>
</dbReference>
<dbReference type="GO" id="GO:0051864">
    <property type="term" value="F:histone H3K36 demethylase activity"/>
    <property type="evidence" value="ECO:0007669"/>
    <property type="project" value="TreeGrafter"/>
</dbReference>
<keyword evidence="4" id="KW-1185">Reference proteome</keyword>
<dbReference type="AlphaFoldDB" id="R0K5S8"/>
<dbReference type="InterPro" id="IPR003349">
    <property type="entry name" value="JmjN"/>
</dbReference>
<feature type="compositionally biased region" description="Acidic residues" evidence="1">
    <location>
        <begin position="40"/>
        <end position="49"/>
    </location>
</feature>
<reference evidence="3 4" key="2">
    <citation type="journal article" date="2013" name="PLoS Genet.">
        <title>Comparative genome structure, secondary metabolite, and effector coding capacity across Cochliobolus pathogens.</title>
        <authorList>
            <person name="Condon B.J."/>
            <person name="Leng Y."/>
            <person name="Wu D."/>
            <person name="Bushley K.E."/>
            <person name="Ohm R.A."/>
            <person name="Otillar R."/>
            <person name="Martin J."/>
            <person name="Schackwitz W."/>
            <person name="Grimwood J."/>
            <person name="MohdZainudin N."/>
            <person name="Xue C."/>
            <person name="Wang R."/>
            <person name="Manning V.A."/>
            <person name="Dhillon B."/>
            <person name="Tu Z.J."/>
            <person name="Steffenson B.J."/>
            <person name="Salamov A."/>
            <person name="Sun H."/>
            <person name="Lowry S."/>
            <person name="LaButti K."/>
            <person name="Han J."/>
            <person name="Copeland A."/>
            <person name="Lindquist E."/>
            <person name="Barry K."/>
            <person name="Schmutz J."/>
            <person name="Baker S.E."/>
            <person name="Ciuffetti L.M."/>
            <person name="Grigoriev I.V."/>
            <person name="Zhong S."/>
            <person name="Turgeon B.G."/>
        </authorList>
    </citation>
    <scope>NUCLEOTIDE SEQUENCE [LARGE SCALE GENOMIC DNA]</scope>
    <source>
        <strain evidence="4">28A</strain>
    </source>
</reference>
<dbReference type="GeneID" id="19404354"/>
<dbReference type="Gene3D" id="2.60.120.650">
    <property type="entry name" value="Cupin"/>
    <property type="match status" value="1"/>
</dbReference>
<reference evidence="3 4" key="1">
    <citation type="journal article" date="2012" name="PLoS Pathog.">
        <title>Diverse lifestyles and strategies of plant pathogenesis encoded in the genomes of eighteen Dothideomycetes fungi.</title>
        <authorList>
            <person name="Ohm R.A."/>
            <person name="Feau N."/>
            <person name="Henrissat B."/>
            <person name="Schoch C.L."/>
            <person name="Horwitz B.A."/>
            <person name="Barry K.W."/>
            <person name="Condon B.J."/>
            <person name="Copeland A.C."/>
            <person name="Dhillon B."/>
            <person name="Glaser F."/>
            <person name="Hesse C.N."/>
            <person name="Kosti I."/>
            <person name="LaButti K."/>
            <person name="Lindquist E.A."/>
            <person name="Lucas S."/>
            <person name="Salamov A.A."/>
            <person name="Bradshaw R.E."/>
            <person name="Ciuffetti L."/>
            <person name="Hamelin R.C."/>
            <person name="Kema G.H.J."/>
            <person name="Lawrence C."/>
            <person name="Scott J.A."/>
            <person name="Spatafora J.W."/>
            <person name="Turgeon B.G."/>
            <person name="de Wit P.J.G.M."/>
            <person name="Zhong S."/>
            <person name="Goodwin S.B."/>
            <person name="Grigoriev I.V."/>
        </authorList>
    </citation>
    <scope>NUCLEOTIDE SEQUENCE [LARGE SCALE GENOMIC DNA]</scope>
    <source>
        <strain evidence="4">28A</strain>
    </source>
</reference>
<dbReference type="PANTHER" id="PTHR10694">
    <property type="entry name" value="LYSINE-SPECIFIC DEMETHYLASE"/>
    <property type="match status" value="1"/>
</dbReference>
<dbReference type="RefSeq" id="XP_008023736.1">
    <property type="nucleotide sequence ID" value="XM_008025545.1"/>
</dbReference>
<dbReference type="GO" id="GO:0000785">
    <property type="term" value="C:chromatin"/>
    <property type="evidence" value="ECO:0007669"/>
    <property type="project" value="TreeGrafter"/>
</dbReference>
<proteinExistence type="predicted"/>
<feature type="domain" description="JmjN" evidence="2">
    <location>
        <begin position="61"/>
        <end position="102"/>
    </location>
</feature>
<dbReference type="GO" id="GO:0032454">
    <property type="term" value="F:histone H3K9 demethylase activity"/>
    <property type="evidence" value="ECO:0007669"/>
    <property type="project" value="TreeGrafter"/>
</dbReference>
<accession>R0K5S8</accession>
<dbReference type="STRING" id="671987.R0K5S8"/>
<sequence length="211" mass="23600">MPSVEAPSLPQDDAAAKPALTPPTSEDNDKRFERMSSELTDLDSDDGEDIEPDHYFEGGKIPVFKPTMDQFRNFQRFIEKVDKYGMKSGIIKVIPPKEWRESLPDLTEAVKSIKVKNPITQEFNGQHGIYTQANIEKQRSYNLPEWRAVTDEPHHQPPAKRAFRVIRLPLAVRSHAIVSLSAQASSAMRKEASSLVANSAFACTSGVKHAI</sequence>
<name>R0K5S8_EXST2</name>
<dbReference type="SMART" id="SM00545">
    <property type="entry name" value="JmjN"/>
    <property type="match status" value="1"/>
</dbReference>
<feature type="compositionally biased region" description="Basic and acidic residues" evidence="1">
    <location>
        <begin position="27"/>
        <end position="36"/>
    </location>
</feature>
<evidence type="ECO:0000313" key="3">
    <source>
        <dbReference type="EMBL" id="EOA88393.1"/>
    </source>
</evidence>
<dbReference type="PANTHER" id="PTHR10694:SF7">
    <property type="entry name" value="[HISTONE H3]-TRIMETHYL-L-LYSINE(9) DEMETHYLASE"/>
    <property type="match status" value="1"/>
</dbReference>
<dbReference type="eggNOG" id="KOG0958">
    <property type="taxonomic scope" value="Eukaryota"/>
</dbReference>
<dbReference type="PROSITE" id="PS51183">
    <property type="entry name" value="JMJN"/>
    <property type="match status" value="1"/>
</dbReference>
<dbReference type="HOGENOM" id="CLU_1305529_0_0_1"/>
<feature type="region of interest" description="Disordered" evidence="1">
    <location>
        <begin position="1"/>
        <end position="49"/>
    </location>
</feature>
<organism evidence="3 4">
    <name type="scientific">Exserohilum turcicum (strain 28A)</name>
    <name type="common">Northern leaf blight fungus</name>
    <name type="synonym">Setosphaeria turcica</name>
    <dbReference type="NCBI Taxonomy" id="671987"/>
    <lineage>
        <taxon>Eukaryota</taxon>
        <taxon>Fungi</taxon>
        <taxon>Dikarya</taxon>
        <taxon>Ascomycota</taxon>
        <taxon>Pezizomycotina</taxon>
        <taxon>Dothideomycetes</taxon>
        <taxon>Pleosporomycetidae</taxon>
        <taxon>Pleosporales</taxon>
        <taxon>Pleosporineae</taxon>
        <taxon>Pleosporaceae</taxon>
        <taxon>Exserohilum</taxon>
    </lineage>
</organism>
<dbReference type="OrthoDB" id="9547406at2759"/>
<dbReference type="GO" id="GO:0010468">
    <property type="term" value="P:regulation of gene expression"/>
    <property type="evidence" value="ECO:0007669"/>
    <property type="project" value="TreeGrafter"/>
</dbReference>
<evidence type="ECO:0000256" key="1">
    <source>
        <dbReference type="SAM" id="MobiDB-lite"/>
    </source>
</evidence>
<gene>
    <name evidence="3" type="ORF">SETTUDRAFT_38448</name>
</gene>
<dbReference type="Pfam" id="PF02375">
    <property type="entry name" value="JmjN"/>
    <property type="match status" value="1"/>
</dbReference>
<dbReference type="Proteomes" id="UP000016935">
    <property type="component" value="Unassembled WGS sequence"/>
</dbReference>
<dbReference type="GO" id="GO:0005634">
    <property type="term" value="C:nucleus"/>
    <property type="evidence" value="ECO:0007669"/>
    <property type="project" value="TreeGrafter"/>
</dbReference>
<protein>
    <recommendedName>
        <fullName evidence="2">JmjN domain-containing protein</fullName>
    </recommendedName>
</protein>
<evidence type="ECO:0000259" key="2">
    <source>
        <dbReference type="PROSITE" id="PS51183"/>
    </source>
</evidence>